<proteinExistence type="predicted"/>
<dbReference type="AlphaFoldDB" id="A0A1B7K7Q6"/>
<dbReference type="PATRIC" id="fig|1354264.4.peg.241"/>
<accession>A0A1B7K7Q6</accession>
<dbReference type="EMBL" id="LXEU01000005">
    <property type="protein sequence ID" value="OAT56187.1"/>
    <property type="molecule type" value="Genomic_DNA"/>
</dbReference>
<dbReference type="Proteomes" id="UP000078386">
    <property type="component" value="Unassembled WGS sequence"/>
</dbReference>
<gene>
    <name evidence="2" type="ORF">M989_00231</name>
</gene>
<name>A0A1B7K7Q6_9ENTR</name>
<reference evidence="2 3" key="1">
    <citation type="submission" date="2016-04" db="EMBL/GenBank/DDBJ databases">
        <title>ATOL: Assembling a taxonomically balanced genome-scale reconstruction of the evolutionary history of the Enterobacteriaceae.</title>
        <authorList>
            <person name="Plunkett G.III."/>
            <person name="Neeno-Eckwall E.C."/>
            <person name="Glasner J.D."/>
            <person name="Perna N.T."/>
        </authorList>
    </citation>
    <scope>NUCLEOTIDE SEQUENCE [LARGE SCALE GENOMIC DNA]</scope>
    <source>
        <strain evidence="2 3">ATCC 51603</strain>
    </source>
</reference>
<feature type="domain" description="YagK/YfjJ C-terminal" evidence="1">
    <location>
        <begin position="172"/>
        <end position="326"/>
    </location>
</feature>
<dbReference type="InterPro" id="IPR057271">
    <property type="entry name" value="YagK_YfjJ_C"/>
</dbReference>
<dbReference type="RefSeq" id="WP_064540887.1">
    <property type="nucleotide sequence ID" value="NZ_LXEU01000005.1"/>
</dbReference>
<keyword evidence="3" id="KW-1185">Reference proteome</keyword>
<organism evidence="2 3">
    <name type="scientific">Kluyvera georgiana ATCC 51603</name>
    <dbReference type="NCBI Taxonomy" id="1354264"/>
    <lineage>
        <taxon>Bacteria</taxon>
        <taxon>Pseudomonadati</taxon>
        <taxon>Pseudomonadota</taxon>
        <taxon>Gammaproteobacteria</taxon>
        <taxon>Enterobacterales</taxon>
        <taxon>Enterobacteriaceae</taxon>
        <taxon>Kluyvera</taxon>
    </lineage>
</organism>
<sequence length="341" mass="39592">MNLPEEYLLSHVEYHDDGVQSYSIISDDNMLRDKAEQLDKHLKVLGKGKSLPFTVSYDRKGYKPHTSASLLRDAICCLERLQKDYLRTRLVNPRIAAFQRLLNNADLCARIHEGKIVGVDQITTAESLNKLILDYRTAISQAGFKKEYLKYKRASIKNLKGVLNYLRHMQSRYSRLLILRVDLSWNDEHKSDVTADIARQCRQHLFRNMKKNPLFRNVLGTVWKLEYAPARKFHYHMLFLVNGHKARQDVNLARAFGEYWKKHITESKGHYYNCNAHKDDYEDCGLGKLERGNSSMEKGLLKAVSYMTKIDACARLVLPGNARTFGRGEIKALKTKNKRRR</sequence>
<protein>
    <recommendedName>
        <fullName evidence="1">YagK/YfjJ C-terminal domain-containing protein</fullName>
    </recommendedName>
</protein>
<evidence type="ECO:0000313" key="2">
    <source>
        <dbReference type="EMBL" id="OAT56187.1"/>
    </source>
</evidence>
<dbReference type="Pfam" id="PF11726">
    <property type="entry name" value="YagK_YfjJ_C"/>
    <property type="match status" value="1"/>
</dbReference>
<evidence type="ECO:0000313" key="3">
    <source>
        <dbReference type="Proteomes" id="UP000078386"/>
    </source>
</evidence>
<evidence type="ECO:0000259" key="1">
    <source>
        <dbReference type="Pfam" id="PF11726"/>
    </source>
</evidence>
<comment type="caution">
    <text evidence="2">The sequence shown here is derived from an EMBL/GenBank/DDBJ whole genome shotgun (WGS) entry which is preliminary data.</text>
</comment>